<dbReference type="InterPro" id="IPR029060">
    <property type="entry name" value="PIN-like_dom_sf"/>
</dbReference>
<dbReference type="CDD" id="cd09874">
    <property type="entry name" value="PIN_MT3492-like"/>
    <property type="match status" value="1"/>
</dbReference>
<organism evidence="6 7">
    <name type="scientific">Amycolatopsis pithecellobii</name>
    <dbReference type="NCBI Taxonomy" id="664692"/>
    <lineage>
        <taxon>Bacteria</taxon>
        <taxon>Bacillati</taxon>
        <taxon>Actinomycetota</taxon>
        <taxon>Actinomycetes</taxon>
        <taxon>Pseudonocardiales</taxon>
        <taxon>Pseudonocardiaceae</taxon>
        <taxon>Amycolatopsis</taxon>
    </lineage>
</organism>
<dbReference type="InterPro" id="IPR002716">
    <property type="entry name" value="PIN_dom"/>
</dbReference>
<keyword evidence="2" id="KW-0479">Metal-binding</keyword>
<dbReference type="AlphaFoldDB" id="A0A6N7Z1X8"/>
<evidence type="ECO:0000259" key="5">
    <source>
        <dbReference type="Pfam" id="PF01850"/>
    </source>
</evidence>
<reference evidence="6 7" key="1">
    <citation type="submission" date="2019-11" db="EMBL/GenBank/DDBJ databases">
        <title>Draft genome of Amycolatopsis RM579.</title>
        <authorList>
            <person name="Duangmal K."/>
            <person name="Mingma R."/>
        </authorList>
    </citation>
    <scope>NUCLEOTIDE SEQUENCE [LARGE SCALE GENOMIC DNA]</scope>
    <source>
        <strain evidence="6 7">RM579</strain>
    </source>
</reference>
<evidence type="ECO:0000256" key="4">
    <source>
        <dbReference type="ARBA" id="ARBA00022842"/>
    </source>
</evidence>
<name>A0A6N7Z1X8_9PSEU</name>
<keyword evidence="4" id="KW-0460">Magnesium</keyword>
<keyword evidence="3" id="KW-0378">Hydrolase</keyword>
<dbReference type="SUPFAM" id="SSF88723">
    <property type="entry name" value="PIN domain-like"/>
    <property type="match status" value="1"/>
</dbReference>
<dbReference type="GO" id="GO:0016787">
    <property type="term" value="F:hydrolase activity"/>
    <property type="evidence" value="ECO:0007669"/>
    <property type="project" value="UniProtKB-KW"/>
</dbReference>
<evidence type="ECO:0000256" key="1">
    <source>
        <dbReference type="ARBA" id="ARBA00022722"/>
    </source>
</evidence>
<keyword evidence="1" id="KW-0540">Nuclease</keyword>
<protein>
    <submittedName>
        <fullName evidence="6">PIN domain-containing protein</fullName>
    </submittedName>
</protein>
<gene>
    <name evidence="6" type="ORF">GKO32_16245</name>
</gene>
<dbReference type="GO" id="GO:0004518">
    <property type="term" value="F:nuclease activity"/>
    <property type="evidence" value="ECO:0007669"/>
    <property type="project" value="UniProtKB-KW"/>
</dbReference>
<dbReference type="Pfam" id="PF01850">
    <property type="entry name" value="PIN"/>
    <property type="match status" value="1"/>
</dbReference>
<dbReference type="OrthoDB" id="4750219at2"/>
<dbReference type="Gene3D" id="3.40.50.1010">
    <property type="entry name" value="5'-nuclease"/>
    <property type="match status" value="1"/>
</dbReference>
<accession>A0A6N7Z1X8</accession>
<feature type="domain" description="PIN" evidence="5">
    <location>
        <begin position="7"/>
        <end position="125"/>
    </location>
</feature>
<evidence type="ECO:0000256" key="3">
    <source>
        <dbReference type="ARBA" id="ARBA00022801"/>
    </source>
</evidence>
<proteinExistence type="predicted"/>
<evidence type="ECO:0000313" key="6">
    <source>
        <dbReference type="EMBL" id="MTD55513.1"/>
    </source>
</evidence>
<sequence>MVDVGLYYLDTSAAFKLLAAEEHAEEFLAFYRERRDDDWVSSDLLRIEVTRAVARHWPALIPDAQRLLDAFQYVPIDEEVVRGAMVEPDPLLRSLDAIHLTTARLLGTELAALLTYDDRMSEAAEAANIPVHAPRSTGG</sequence>
<comment type="caution">
    <text evidence="6">The sequence shown here is derived from an EMBL/GenBank/DDBJ whole genome shotgun (WGS) entry which is preliminary data.</text>
</comment>
<dbReference type="GO" id="GO:0046872">
    <property type="term" value="F:metal ion binding"/>
    <property type="evidence" value="ECO:0007669"/>
    <property type="project" value="UniProtKB-KW"/>
</dbReference>
<keyword evidence="7" id="KW-1185">Reference proteome</keyword>
<evidence type="ECO:0000313" key="7">
    <source>
        <dbReference type="Proteomes" id="UP000440096"/>
    </source>
</evidence>
<dbReference type="EMBL" id="WMBA01000023">
    <property type="protein sequence ID" value="MTD55513.1"/>
    <property type="molecule type" value="Genomic_DNA"/>
</dbReference>
<dbReference type="Proteomes" id="UP000440096">
    <property type="component" value="Unassembled WGS sequence"/>
</dbReference>
<evidence type="ECO:0000256" key="2">
    <source>
        <dbReference type="ARBA" id="ARBA00022723"/>
    </source>
</evidence>